<dbReference type="RefSeq" id="XP_025365516.1">
    <property type="nucleotide sequence ID" value="XM_025505264.1"/>
</dbReference>
<dbReference type="Proteomes" id="UP000245884">
    <property type="component" value="Unassembled WGS sequence"/>
</dbReference>
<feature type="region of interest" description="Disordered" evidence="7">
    <location>
        <begin position="157"/>
        <end position="181"/>
    </location>
</feature>
<evidence type="ECO:0000256" key="3">
    <source>
        <dbReference type="ARBA" id="ARBA00022692"/>
    </source>
</evidence>
<sequence length="587" mass="63629">MAASKQSVLLLSPLHILSTPQTLFSLGLSLFWCLVVISLYHLDILSTQSGCWQQKAAERTLGGLASVTGLLLAFRSNSATSRWDGASRCWASIQAAERSLMRLLSVSLWHDVQAGRDDGDDDEVEETAQLEEHVDDFLRLFPSFALAVLVHLEASAPGGSRQMSSSRSSSKLPWSLSTSDPEDVKASKAALRSVLPTFFLRSLDFSTSPSSSRLSRLPSSSSSVASRHSHTKARGLSSEAERELNLSQNIDGPLDLPRRSAPHVDPLTGSIVPRNLPVDMLREMQTGLVRFHQGVTATTSRQRSKSQPRREVKLSGPVFAHSVGLLNTLSSQLTELERLRDTPIPALLSSHLRLLLNLQLALTPLALARAYVPLLYLPLPCLILAVGTCGLHAVSEGLSMPFGRAREKLPMRRLCADIVGDWRETVARVRELGRREAEYGEEAEKYEKQGENESNGSGGAADRDNTRIGSEKADEAKASPKAPAWSSSMETAIPQQDDPPLRKRRSRWLRWGGVRSRSSPTNGSAAGSGGDATQPSPRAFANHDENDDDDDVDLHGHSQAYAAGDEADAEALAAADRVAASYGQGPD</sequence>
<reference evidence="9 10" key="1">
    <citation type="journal article" date="2018" name="Mol. Biol. Evol.">
        <title>Broad Genomic Sampling Reveals a Smut Pathogenic Ancestry of the Fungal Clade Ustilaginomycotina.</title>
        <authorList>
            <person name="Kijpornyongpan T."/>
            <person name="Mondo S.J."/>
            <person name="Barry K."/>
            <person name="Sandor L."/>
            <person name="Lee J."/>
            <person name="Lipzen A."/>
            <person name="Pangilinan J."/>
            <person name="LaButti K."/>
            <person name="Hainaut M."/>
            <person name="Henrissat B."/>
            <person name="Grigoriev I.V."/>
            <person name="Spatafora J.W."/>
            <person name="Aime M.C."/>
        </authorList>
    </citation>
    <scope>NUCLEOTIDE SEQUENCE [LARGE SCALE GENOMIC DNA]</scope>
    <source>
        <strain evidence="9 10">MCA 5214</strain>
    </source>
</reference>
<keyword evidence="5" id="KW-0406">Ion transport</keyword>
<evidence type="ECO:0000256" key="7">
    <source>
        <dbReference type="SAM" id="MobiDB-lite"/>
    </source>
</evidence>
<feature type="transmembrane region" description="Helical" evidence="8">
    <location>
        <begin position="382"/>
        <end position="403"/>
    </location>
</feature>
<feature type="region of interest" description="Disordered" evidence="7">
    <location>
        <begin position="206"/>
        <end position="243"/>
    </location>
</feature>
<evidence type="ECO:0000256" key="6">
    <source>
        <dbReference type="ARBA" id="ARBA00023136"/>
    </source>
</evidence>
<feature type="region of interest" description="Disordered" evidence="7">
    <location>
        <begin position="437"/>
        <end position="568"/>
    </location>
</feature>
<evidence type="ECO:0000256" key="4">
    <source>
        <dbReference type="ARBA" id="ARBA00022989"/>
    </source>
</evidence>
<feature type="compositionally biased region" description="Basic and acidic residues" evidence="7">
    <location>
        <begin position="437"/>
        <end position="451"/>
    </location>
</feature>
<dbReference type="Pfam" id="PF25539">
    <property type="entry name" value="Bestrophin_2"/>
    <property type="match status" value="2"/>
</dbReference>
<evidence type="ECO:0000256" key="1">
    <source>
        <dbReference type="ARBA" id="ARBA00004141"/>
    </source>
</evidence>
<dbReference type="OrthoDB" id="1368at2759"/>
<feature type="compositionally biased region" description="Low complexity" evidence="7">
    <location>
        <begin position="206"/>
        <end position="226"/>
    </location>
</feature>
<feature type="transmembrane region" description="Helical" evidence="8">
    <location>
        <begin position="23"/>
        <end position="42"/>
    </location>
</feature>
<feature type="compositionally biased region" description="Polar residues" evidence="7">
    <location>
        <begin position="516"/>
        <end position="536"/>
    </location>
</feature>
<keyword evidence="6 8" id="KW-0472">Membrane</keyword>
<evidence type="ECO:0000256" key="5">
    <source>
        <dbReference type="ARBA" id="ARBA00023065"/>
    </source>
</evidence>
<dbReference type="GO" id="GO:0005254">
    <property type="term" value="F:chloride channel activity"/>
    <property type="evidence" value="ECO:0007669"/>
    <property type="project" value="InterPro"/>
</dbReference>
<keyword evidence="3 8" id="KW-0812">Transmembrane</keyword>
<dbReference type="STRING" id="1569628.A0A316V0Y1"/>
<evidence type="ECO:0000313" key="9">
    <source>
        <dbReference type="EMBL" id="PWN30904.1"/>
    </source>
</evidence>
<dbReference type="EMBL" id="KZ819662">
    <property type="protein sequence ID" value="PWN30904.1"/>
    <property type="molecule type" value="Genomic_DNA"/>
</dbReference>
<keyword evidence="2" id="KW-0813">Transport</keyword>
<evidence type="ECO:0000256" key="2">
    <source>
        <dbReference type="ARBA" id="ARBA00022448"/>
    </source>
</evidence>
<dbReference type="AlphaFoldDB" id="A0A316V0Y1"/>
<feature type="region of interest" description="Disordered" evidence="7">
    <location>
        <begin position="249"/>
        <end position="268"/>
    </location>
</feature>
<dbReference type="PANTHER" id="PTHR33281">
    <property type="entry name" value="UPF0187 PROTEIN YNEE"/>
    <property type="match status" value="1"/>
</dbReference>
<dbReference type="PANTHER" id="PTHR33281:SF21">
    <property type="entry name" value="MEMBRANE PROTEIN"/>
    <property type="match status" value="1"/>
</dbReference>
<proteinExistence type="predicted"/>
<comment type="subcellular location">
    <subcellularLocation>
        <location evidence="1">Membrane</location>
        <topology evidence="1">Multi-pass membrane protein</topology>
    </subcellularLocation>
</comment>
<accession>A0A316V0Y1</accession>
<keyword evidence="10" id="KW-1185">Reference proteome</keyword>
<dbReference type="InterPro" id="IPR044669">
    <property type="entry name" value="YneE/VCCN1/2-like"/>
</dbReference>
<dbReference type="GO" id="GO:0016020">
    <property type="term" value="C:membrane"/>
    <property type="evidence" value="ECO:0007669"/>
    <property type="project" value="UniProtKB-SubCell"/>
</dbReference>
<evidence type="ECO:0000256" key="8">
    <source>
        <dbReference type="SAM" id="Phobius"/>
    </source>
</evidence>
<protein>
    <submittedName>
        <fullName evidence="9">Uncharacterized protein</fullName>
    </submittedName>
</protein>
<keyword evidence="4 8" id="KW-1133">Transmembrane helix</keyword>
<feature type="compositionally biased region" description="Low complexity" evidence="7">
    <location>
        <begin position="160"/>
        <end position="179"/>
    </location>
</feature>
<gene>
    <name evidence="9" type="ORF">BDZ90DRAFT_229894</name>
</gene>
<name>A0A316V0Y1_9BASI</name>
<feature type="compositionally biased region" description="Basic and acidic residues" evidence="7">
    <location>
        <begin position="461"/>
        <end position="478"/>
    </location>
</feature>
<organism evidence="9 10">
    <name type="scientific">Jaminaea rosea</name>
    <dbReference type="NCBI Taxonomy" id="1569628"/>
    <lineage>
        <taxon>Eukaryota</taxon>
        <taxon>Fungi</taxon>
        <taxon>Dikarya</taxon>
        <taxon>Basidiomycota</taxon>
        <taxon>Ustilaginomycotina</taxon>
        <taxon>Exobasidiomycetes</taxon>
        <taxon>Microstromatales</taxon>
        <taxon>Microstromatales incertae sedis</taxon>
        <taxon>Jaminaea</taxon>
    </lineage>
</organism>
<evidence type="ECO:0000313" key="10">
    <source>
        <dbReference type="Proteomes" id="UP000245884"/>
    </source>
</evidence>
<feature type="compositionally biased region" description="Low complexity" evidence="7">
    <location>
        <begin position="479"/>
        <end position="488"/>
    </location>
</feature>
<dbReference type="GeneID" id="37027087"/>